<dbReference type="OrthoDB" id="10067129at2759"/>
<dbReference type="PROSITE" id="PS50106">
    <property type="entry name" value="PDZ"/>
    <property type="match status" value="4"/>
</dbReference>
<feature type="region of interest" description="Disordered" evidence="2">
    <location>
        <begin position="722"/>
        <end position="781"/>
    </location>
</feature>
<feature type="region of interest" description="Disordered" evidence="2">
    <location>
        <begin position="143"/>
        <end position="180"/>
    </location>
</feature>
<feature type="compositionally biased region" description="Basic and acidic residues" evidence="2">
    <location>
        <begin position="772"/>
        <end position="781"/>
    </location>
</feature>
<dbReference type="Gene3D" id="2.30.42.10">
    <property type="match status" value="4"/>
</dbReference>
<keyword evidence="6" id="KW-1185">Reference proteome</keyword>
<sequence length="1153" mass="129006">MTHNIDWLKTQCDLAMKELQTMKRQLGDTVKKCDHAMKEADMHRHNYYKARDKVDQLKGDNASLKAHLTQVLDDKQTMAREVSELQKVHEEDVQEMTQLRKQQRDVLCQGGPFEGFSIMYDAAVARYESLQRECDSLRKQISENAAQHHSVREEREQEEDKEALRKHAHALSQENADLKKETQSLQKKCRELEHRMSQAVSDKLRTSKDIARIRGERDAVVHEYTLVMSERDTVHKEIEQLQDTLNSVREKQQKAEKDKEAAQDQLQTLQQQMNATRQQHNCTLKELDSIKRTSSPFLVAQDDHTNALKEVDDIKRGRDWAFSERDKIVRERESMRALCDKLRHERDSNVNKLIEALRDLDEVKKQKQEGQRDLKEVKDKYDALIEKTSRKRQLNCLSANHSRDSAIDADLQEWEIETLVLSLVGIDPDDLGFDLVGGRGDPQLPSDSDVFIGAVRQGSCAYGKLRTNDQVIRVNALEVITGVDKRAAYQAVRTGAVSKETVSVVVRRKKLATSRAVIPVHINLSADRDLGLNLENGLYVSRILPSSAAAKEGSLAIGDRIMAVNGNSIEPLSAAEVMRMAQESGQHVTFNVLRSYVQPMTGPCVAPPGHMTNSLPPVAPISMHSPNYSCPPSTDYPSTSSTGLSLRLLLPQSSSTPLDHSTQSGSEDFPYTTFHPRTQRNRNRCLSIAESPQSLDGCSTFPHRANRRMLIGQERIRIPSTPSVISSRSSVDGVSERGSPISPYMQQSCPLDYHGNQVGTSHSLPKAASSQRKYEHPSLGETRNIKVEKSIEPLGIQIESGLRGGIFVSSVSEHSLASRNGISVGDQLLEVCGINIRNATRPQAASVLRQMGGSINMLVQYNPDKFQDSSSSDSSDVPHRVSNETLTPDTISHSSKGASVTACVIPEEPLAHQQRYVVLKKPNGPHDSIGVSIVGGNAVGIFVHQVQPNSSAAKGLRCGDEILEWNGVPFRLLTAEQAMNEIAKPAESVSVLAHYNYTKYSKMIDQSGDAFYVRAMFERRSEGEGELSFNRDSVLFVNCTMPHDRVGEWRAWLMDEEGNKVCCGCIPSKARLEDELFLKRSLSEHGDEDLKSSRRSSGSARRSFFRKRKHHRSNSRDSRDLASFSDASINSDCVPFLEDGSVLTFERVERVDC</sequence>
<feature type="domain" description="PDZ" evidence="3">
    <location>
        <begin position="784"/>
        <end position="863"/>
    </location>
</feature>
<dbReference type="Gene3D" id="2.30.30.40">
    <property type="entry name" value="SH3 Domains"/>
    <property type="match status" value="1"/>
</dbReference>
<dbReference type="Pfam" id="PF00595">
    <property type="entry name" value="PDZ"/>
    <property type="match status" value="3"/>
</dbReference>
<keyword evidence="1" id="KW-0175">Coiled coil</keyword>
<dbReference type="CDD" id="cd06764">
    <property type="entry name" value="PDZ1_DLG5-like"/>
    <property type="match status" value="1"/>
</dbReference>
<feature type="region of interest" description="Disordered" evidence="2">
    <location>
        <begin position="653"/>
        <end position="676"/>
    </location>
</feature>
<reference evidence="4 6" key="2">
    <citation type="journal article" date="2013" name="Nature">
        <title>Insights into bilaterian evolution from three spiralian genomes.</title>
        <authorList>
            <person name="Simakov O."/>
            <person name="Marletaz F."/>
            <person name="Cho S.J."/>
            <person name="Edsinger-Gonzales E."/>
            <person name="Havlak P."/>
            <person name="Hellsten U."/>
            <person name="Kuo D.H."/>
            <person name="Larsson T."/>
            <person name="Lv J."/>
            <person name="Arendt D."/>
            <person name="Savage R."/>
            <person name="Osoegawa K."/>
            <person name="de Jong P."/>
            <person name="Grimwood J."/>
            <person name="Chapman J.A."/>
            <person name="Shapiro H."/>
            <person name="Aerts A."/>
            <person name="Otillar R.P."/>
            <person name="Terry A.Y."/>
            <person name="Boore J.L."/>
            <person name="Grigoriev I.V."/>
            <person name="Lindberg D.R."/>
            <person name="Seaver E.C."/>
            <person name="Weisblat D.A."/>
            <person name="Putnam N.H."/>
            <person name="Rokhsar D.S."/>
        </authorList>
    </citation>
    <scope>NUCLEOTIDE SEQUENCE</scope>
    <source>
        <strain evidence="4 6">I ESC-2004</strain>
    </source>
</reference>
<name>R7TG00_CAPTE</name>
<evidence type="ECO:0000313" key="6">
    <source>
        <dbReference type="Proteomes" id="UP000014760"/>
    </source>
</evidence>
<evidence type="ECO:0000313" key="4">
    <source>
        <dbReference type="EMBL" id="ELT92713.1"/>
    </source>
</evidence>
<dbReference type="GO" id="GO:0035331">
    <property type="term" value="P:negative regulation of hippo signaling"/>
    <property type="evidence" value="ECO:0007669"/>
    <property type="project" value="TreeGrafter"/>
</dbReference>
<evidence type="ECO:0000259" key="3">
    <source>
        <dbReference type="PROSITE" id="PS50106"/>
    </source>
</evidence>
<dbReference type="PANTHER" id="PTHR46360:SF1">
    <property type="entry name" value="DISKS LARGE HOMOLOG 5"/>
    <property type="match status" value="1"/>
</dbReference>
<dbReference type="Gene3D" id="1.10.287.1490">
    <property type="match status" value="1"/>
</dbReference>
<dbReference type="GO" id="GO:0005886">
    <property type="term" value="C:plasma membrane"/>
    <property type="evidence" value="ECO:0007669"/>
    <property type="project" value="TreeGrafter"/>
</dbReference>
<evidence type="ECO:0000256" key="1">
    <source>
        <dbReference type="SAM" id="Coils"/>
    </source>
</evidence>
<evidence type="ECO:0000256" key="2">
    <source>
        <dbReference type="SAM" id="MobiDB-lite"/>
    </source>
</evidence>
<feature type="compositionally biased region" description="Polar residues" evidence="2">
    <location>
        <begin position="757"/>
        <end position="771"/>
    </location>
</feature>
<reference evidence="6" key="1">
    <citation type="submission" date="2012-12" db="EMBL/GenBank/DDBJ databases">
        <authorList>
            <person name="Hellsten U."/>
            <person name="Grimwood J."/>
            <person name="Chapman J.A."/>
            <person name="Shapiro H."/>
            <person name="Aerts A."/>
            <person name="Otillar R.P."/>
            <person name="Terry A.Y."/>
            <person name="Boore J.L."/>
            <person name="Simakov O."/>
            <person name="Marletaz F."/>
            <person name="Cho S.-J."/>
            <person name="Edsinger-Gonzales E."/>
            <person name="Havlak P."/>
            <person name="Kuo D.-H."/>
            <person name="Larsson T."/>
            <person name="Lv J."/>
            <person name="Arendt D."/>
            <person name="Savage R."/>
            <person name="Osoegawa K."/>
            <person name="de Jong P."/>
            <person name="Lindberg D.R."/>
            <person name="Seaver E.C."/>
            <person name="Weisblat D.A."/>
            <person name="Putnam N.H."/>
            <person name="Grigoriev I.V."/>
            <person name="Rokhsar D.S."/>
        </authorList>
    </citation>
    <scope>NUCLEOTIDE SEQUENCE</scope>
    <source>
        <strain evidence="6">I ESC-2004</strain>
    </source>
</reference>
<dbReference type="EnsemblMetazoa" id="CapteT171065">
    <property type="protein sequence ID" value="CapteP171065"/>
    <property type="gene ID" value="CapteG171065"/>
</dbReference>
<dbReference type="PANTHER" id="PTHR46360">
    <property type="entry name" value="DISKS LARGE HOMOLOG 5"/>
    <property type="match status" value="1"/>
</dbReference>
<feature type="non-terminal residue" evidence="4">
    <location>
        <position position="1153"/>
    </location>
</feature>
<proteinExistence type="predicted"/>
<dbReference type="EMBL" id="AMQN01013183">
    <property type="status" value="NOT_ANNOTATED_CDS"/>
    <property type="molecule type" value="Genomic_DNA"/>
</dbReference>
<dbReference type="Proteomes" id="UP000014760">
    <property type="component" value="Unassembled WGS sequence"/>
</dbReference>
<feature type="compositionally biased region" description="Basic residues" evidence="2">
    <location>
        <begin position="1103"/>
        <end position="1113"/>
    </location>
</feature>
<gene>
    <name evidence="4" type="ORF">CAPTEDRAFT_171065</name>
</gene>
<evidence type="ECO:0000313" key="5">
    <source>
        <dbReference type="EnsemblMetazoa" id="CapteP171065"/>
    </source>
</evidence>
<dbReference type="CDD" id="cd06767">
    <property type="entry name" value="PDZ3_DLG5-like"/>
    <property type="match status" value="1"/>
</dbReference>
<dbReference type="InterPro" id="IPR053004">
    <property type="entry name" value="MAGUK_Signaling_Regulators"/>
</dbReference>
<dbReference type="OMA" id="INSCEPN"/>
<dbReference type="STRING" id="283909.R7TG00"/>
<feature type="coiled-coil region" evidence="1">
    <location>
        <begin position="353"/>
        <end position="387"/>
    </location>
</feature>
<feature type="region of interest" description="Disordered" evidence="2">
    <location>
        <begin position="1088"/>
        <end position="1118"/>
    </location>
</feature>
<dbReference type="InterPro" id="IPR036034">
    <property type="entry name" value="PDZ_sf"/>
</dbReference>
<feature type="compositionally biased region" description="Low complexity" evidence="2">
    <location>
        <begin position="722"/>
        <end position="739"/>
    </location>
</feature>
<feature type="compositionally biased region" description="Polar residues" evidence="2">
    <location>
        <begin position="883"/>
        <end position="894"/>
    </location>
</feature>
<dbReference type="SMART" id="SM00228">
    <property type="entry name" value="PDZ"/>
    <property type="match status" value="4"/>
</dbReference>
<reference evidence="5" key="3">
    <citation type="submission" date="2015-06" db="UniProtKB">
        <authorList>
            <consortium name="EnsemblMetazoa"/>
        </authorList>
    </citation>
    <scope>IDENTIFICATION</scope>
</reference>
<feature type="domain" description="PDZ" evidence="3">
    <location>
        <begin position="519"/>
        <end position="596"/>
    </location>
</feature>
<protein>
    <recommendedName>
        <fullName evidence="3">PDZ domain-containing protein</fullName>
    </recommendedName>
</protein>
<dbReference type="AlphaFoldDB" id="R7TG00"/>
<accession>R7TG00</accession>
<feature type="domain" description="PDZ" evidence="3">
    <location>
        <begin position="916"/>
        <end position="997"/>
    </location>
</feature>
<feature type="coiled-coil region" evidence="1">
    <location>
        <begin position="231"/>
        <end position="286"/>
    </location>
</feature>
<dbReference type="InterPro" id="IPR001478">
    <property type="entry name" value="PDZ"/>
</dbReference>
<feature type="domain" description="PDZ" evidence="3">
    <location>
        <begin position="420"/>
        <end position="510"/>
    </location>
</feature>
<dbReference type="EMBL" id="KB310021">
    <property type="protein sequence ID" value="ELT92713.1"/>
    <property type="molecule type" value="Genomic_DNA"/>
</dbReference>
<feature type="region of interest" description="Disordered" evidence="2">
    <location>
        <begin position="864"/>
        <end position="894"/>
    </location>
</feature>
<dbReference type="SUPFAM" id="SSF50156">
    <property type="entry name" value="PDZ domain-like"/>
    <property type="match status" value="4"/>
</dbReference>
<dbReference type="HOGENOM" id="CLU_002448_0_0_1"/>
<dbReference type="FunCoup" id="R7TG00">
    <property type="interactions" value="578"/>
</dbReference>
<organism evidence="4">
    <name type="scientific">Capitella teleta</name>
    <name type="common">Polychaete worm</name>
    <dbReference type="NCBI Taxonomy" id="283909"/>
    <lineage>
        <taxon>Eukaryota</taxon>
        <taxon>Metazoa</taxon>
        <taxon>Spiralia</taxon>
        <taxon>Lophotrochozoa</taxon>
        <taxon>Annelida</taxon>
        <taxon>Polychaeta</taxon>
        <taxon>Sedentaria</taxon>
        <taxon>Scolecida</taxon>
        <taxon>Capitellidae</taxon>
        <taxon>Capitella</taxon>
    </lineage>
</organism>